<keyword evidence="2" id="KW-1185">Reference proteome</keyword>
<evidence type="ECO:0000313" key="1">
    <source>
        <dbReference type="EMBL" id="CAE6929731.1"/>
    </source>
</evidence>
<reference evidence="1" key="1">
    <citation type="submission" date="2021-02" db="EMBL/GenBank/DDBJ databases">
        <authorList>
            <person name="Vanwijnsberghe S."/>
        </authorList>
    </citation>
    <scope>NUCLEOTIDE SEQUENCE</scope>
    <source>
        <strain evidence="1">R-70211</strain>
    </source>
</reference>
<organism evidence="1 2">
    <name type="scientific">Paraburkholderia domus</name>
    <dbReference type="NCBI Taxonomy" id="2793075"/>
    <lineage>
        <taxon>Bacteria</taxon>
        <taxon>Pseudomonadati</taxon>
        <taxon>Pseudomonadota</taxon>
        <taxon>Betaproteobacteria</taxon>
        <taxon>Burkholderiales</taxon>
        <taxon>Burkholderiaceae</taxon>
        <taxon>Paraburkholderia</taxon>
    </lineage>
</organism>
<dbReference type="EMBL" id="CAJNAS010000015">
    <property type="protein sequence ID" value="CAE6929731.1"/>
    <property type="molecule type" value="Genomic_DNA"/>
</dbReference>
<dbReference type="AlphaFoldDB" id="A0A9N8R4C0"/>
<name>A0A9N8R4C0_9BURK</name>
<comment type="caution">
    <text evidence="1">The sequence shown here is derived from an EMBL/GenBank/DDBJ whole genome shotgun (WGS) entry which is preliminary data.</text>
</comment>
<sequence>MLIEIGSREAISEAISRNMGCTLMPLGEAPSPPDLRQLPLDADAPILQAYLYHLEARAASRLITAFCTTSCISTGCHAAIPSKQARSYRIRGPRSLTIRATTAVSRRMRGEWHLMESASADSFFMAACQGDRIAGSWLSLLTVAMHEAGCASE</sequence>
<gene>
    <name evidence="1" type="ORF">R70211_05018</name>
</gene>
<proteinExistence type="predicted"/>
<evidence type="ECO:0000313" key="2">
    <source>
        <dbReference type="Proteomes" id="UP000675121"/>
    </source>
</evidence>
<dbReference type="Proteomes" id="UP000675121">
    <property type="component" value="Unassembled WGS sequence"/>
</dbReference>
<accession>A0A9N8R4C0</accession>
<protein>
    <submittedName>
        <fullName evidence="1">Uncharacterized protein</fullName>
    </submittedName>
</protein>